<dbReference type="PANTHER" id="PTHR30111">
    <property type="entry name" value="33 KDA CHAPERONIN"/>
    <property type="match status" value="1"/>
</dbReference>
<dbReference type="Proteomes" id="UP000078543">
    <property type="component" value="Unassembled WGS sequence"/>
</dbReference>
<keyword evidence="5" id="KW-0676">Redox-active center</keyword>
<evidence type="ECO:0000313" key="7">
    <source>
        <dbReference type="Proteomes" id="UP000078543"/>
    </source>
</evidence>
<gene>
    <name evidence="6" type="ORF">A6A05_06995</name>
</gene>
<dbReference type="InterPro" id="IPR016153">
    <property type="entry name" value="Heat_shock_Hsp33_N"/>
</dbReference>
<keyword evidence="4" id="KW-0143">Chaperone</keyword>
<dbReference type="GO" id="GO:0042026">
    <property type="term" value="P:protein refolding"/>
    <property type="evidence" value="ECO:0007669"/>
    <property type="project" value="TreeGrafter"/>
</dbReference>
<keyword evidence="3" id="KW-1015">Disulfide bond</keyword>
<reference evidence="6 7" key="1">
    <citation type="submission" date="2016-04" db="EMBL/GenBank/DDBJ databases">
        <title>Draft genome sequence of freshwater magnetotactic bacteria Magnetospirillum marisnigri SP-1 and Magnetospirillum moscoviense BB-1.</title>
        <authorList>
            <person name="Koziaeva V."/>
            <person name="Dziuba M.V."/>
            <person name="Ivanov T.M."/>
            <person name="Kuznetsov B."/>
            <person name="Grouzdev D.S."/>
        </authorList>
    </citation>
    <scope>NUCLEOTIDE SEQUENCE [LARGE SCALE GENOMIC DNA]</scope>
    <source>
        <strain evidence="6 7">BB-1</strain>
    </source>
</reference>
<dbReference type="CDD" id="cd00498">
    <property type="entry name" value="Hsp33"/>
    <property type="match status" value="1"/>
</dbReference>
<dbReference type="GO" id="GO:0044183">
    <property type="term" value="F:protein folding chaperone"/>
    <property type="evidence" value="ECO:0007669"/>
    <property type="project" value="TreeGrafter"/>
</dbReference>
<dbReference type="SUPFAM" id="SSF118352">
    <property type="entry name" value="HSP33 redox switch-like"/>
    <property type="match status" value="1"/>
</dbReference>
<dbReference type="STRING" id="1437059.A6A05_06995"/>
<evidence type="ECO:0000256" key="1">
    <source>
        <dbReference type="ARBA" id="ARBA00022490"/>
    </source>
</evidence>
<dbReference type="RefSeq" id="WP_068497334.1">
    <property type="nucleotide sequence ID" value="NZ_LWQU01000054.1"/>
</dbReference>
<dbReference type="AlphaFoldDB" id="A0A178MYK6"/>
<dbReference type="SUPFAM" id="SSF64397">
    <property type="entry name" value="Hsp33 domain"/>
    <property type="match status" value="1"/>
</dbReference>
<dbReference type="EMBL" id="LWQU01000054">
    <property type="protein sequence ID" value="OAN60948.1"/>
    <property type="molecule type" value="Genomic_DNA"/>
</dbReference>
<dbReference type="InterPro" id="IPR016154">
    <property type="entry name" value="Heat_shock_Hsp33_C"/>
</dbReference>
<accession>A0A178MYK6</accession>
<dbReference type="InterPro" id="IPR000397">
    <property type="entry name" value="Heat_shock_Hsp33"/>
</dbReference>
<sequence length="305" mass="33016">MTDLILPFAVGAGAVRGRLVRLGTAIDKALEGHHYPDRVAALLAETLALAAILAGSLKYDGLFTLQAQGDGPVSLVVADVTSTGDLRGYARFDPERLDSAPDSSIGALLGKGYLAFTVDQGLKIERYQGIVELSGASLADCAKEYFTQSEQLDTEVRVETRPGTDGKGWLAAVLMIQRMPGDQPGAPILTADDSREAWRTATILMKSLTRAELLDEALPPAQLVHRLFHAEGLQVWESKELHARCRCSEAAVARMLRSIPRVEIESLKDESGKVVITCEFCRTDYAFGDGELEQAYMPPTKGKTP</sequence>
<evidence type="ECO:0000256" key="4">
    <source>
        <dbReference type="ARBA" id="ARBA00023186"/>
    </source>
</evidence>
<evidence type="ECO:0000256" key="2">
    <source>
        <dbReference type="ARBA" id="ARBA00022833"/>
    </source>
</evidence>
<proteinExistence type="predicted"/>
<dbReference type="GO" id="GO:0051082">
    <property type="term" value="F:unfolded protein binding"/>
    <property type="evidence" value="ECO:0007669"/>
    <property type="project" value="InterPro"/>
</dbReference>
<keyword evidence="7" id="KW-1185">Reference proteome</keyword>
<keyword evidence="1" id="KW-0963">Cytoplasm</keyword>
<evidence type="ECO:0000256" key="5">
    <source>
        <dbReference type="ARBA" id="ARBA00023284"/>
    </source>
</evidence>
<evidence type="ECO:0000256" key="3">
    <source>
        <dbReference type="ARBA" id="ARBA00023157"/>
    </source>
</evidence>
<dbReference type="PANTHER" id="PTHR30111:SF1">
    <property type="entry name" value="33 KDA CHAPERONIN"/>
    <property type="match status" value="1"/>
</dbReference>
<dbReference type="Gene3D" id="3.90.1280.10">
    <property type="entry name" value="HSP33 redox switch-like"/>
    <property type="match status" value="1"/>
</dbReference>
<evidence type="ECO:0000313" key="6">
    <source>
        <dbReference type="EMBL" id="OAN60948.1"/>
    </source>
</evidence>
<dbReference type="Pfam" id="PF01430">
    <property type="entry name" value="HSP33"/>
    <property type="match status" value="1"/>
</dbReference>
<dbReference type="PIRSF" id="PIRSF005261">
    <property type="entry name" value="Heat_shock_Hsp33"/>
    <property type="match status" value="1"/>
</dbReference>
<organism evidence="6 7">
    <name type="scientific">Magnetospirillum moscoviense</name>
    <dbReference type="NCBI Taxonomy" id="1437059"/>
    <lineage>
        <taxon>Bacteria</taxon>
        <taxon>Pseudomonadati</taxon>
        <taxon>Pseudomonadota</taxon>
        <taxon>Alphaproteobacteria</taxon>
        <taxon>Rhodospirillales</taxon>
        <taxon>Rhodospirillaceae</taxon>
        <taxon>Magnetospirillum</taxon>
    </lineage>
</organism>
<protein>
    <submittedName>
        <fullName evidence="6">Molecular chaperone</fullName>
    </submittedName>
</protein>
<comment type="caution">
    <text evidence="6">The sequence shown here is derived from an EMBL/GenBank/DDBJ whole genome shotgun (WGS) entry which is preliminary data.</text>
</comment>
<dbReference type="OrthoDB" id="9793753at2"/>
<dbReference type="GO" id="GO:0005737">
    <property type="term" value="C:cytoplasm"/>
    <property type="evidence" value="ECO:0007669"/>
    <property type="project" value="InterPro"/>
</dbReference>
<name>A0A178MYK6_9PROT</name>
<keyword evidence="2" id="KW-0862">Zinc</keyword>
<dbReference type="Gene3D" id="3.55.30.10">
    <property type="entry name" value="Hsp33 domain"/>
    <property type="match status" value="1"/>
</dbReference>